<dbReference type="AlphaFoldDB" id="A0A1D6IF17"/>
<dbReference type="PaxDb" id="4577-GRMZM2G153438_P02"/>
<accession>A0A1D6IF17</accession>
<evidence type="ECO:0000256" key="3">
    <source>
        <dbReference type="ARBA" id="ARBA00022448"/>
    </source>
</evidence>
<evidence type="ECO:0000313" key="7">
    <source>
        <dbReference type="EMBL" id="ONM58268.1"/>
    </source>
</evidence>
<evidence type="ECO:0000256" key="1">
    <source>
        <dbReference type="ARBA" id="ARBA00004141"/>
    </source>
</evidence>
<evidence type="ECO:0000256" key="5">
    <source>
        <dbReference type="ARBA" id="ARBA00022989"/>
    </source>
</evidence>
<gene>
    <name evidence="7" type="ORF">ZEAMMB73_Zm00001d021747</name>
</gene>
<name>A0A1D6IF17_MAIZE</name>
<keyword evidence="4" id="KW-0812">Transmembrane</keyword>
<protein>
    <submittedName>
        <fullName evidence="7">Equilibrative nucleotide transporter 2</fullName>
    </submittedName>
</protein>
<dbReference type="InParanoid" id="A0A1D6IF17"/>
<dbReference type="ExpressionAtlas" id="A0A1D6IF17">
    <property type="expression patterns" value="baseline"/>
</dbReference>
<dbReference type="STRING" id="4577.A0A1D6IF17"/>
<reference evidence="7" key="1">
    <citation type="submission" date="2015-12" db="EMBL/GenBank/DDBJ databases">
        <title>Update maize B73 reference genome by single molecule sequencing technologies.</title>
        <authorList>
            <consortium name="Maize Genome Sequencing Project"/>
            <person name="Ware D."/>
        </authorList>
    </citation>
    <scope>NUCLEOTIDE SEQUENCE [LARGE SCALE GENOMIC DNA]</scope>
    <source>
        <tissue evidence="7">Seedling</tissue>
    </source>
</reference>
<proteinExistence type="inferred from homology"/>
<dbReference type="eggNOG" id="KOG1479">
    <property type="taxonomic scope" value="Eukaryota"/>
</dbReference>
<keyword evidence="6" id="KW-0472">Membrane</keyword>
<dbReference type="EMBL" id="CM007650">
    <property type="protein sequence ID" value="ONM58268.1"/>
    <property type="molecule type" value="Genomic_DNA"/>
</dbReference>
<dbReference type="Pfam" id="PF01733">
    <property type="entry name" value="Nucleoside_tran"/>
    <property type="match status" value="1"/>
</dbReference>
<evidence type="ECO:0000256" key="4">
    <source>
        <dbReference type="ARBA" id="ARBA00022692"/>
    </source>
</evidence>
<comment type="similarity">
    <text evidence="2">Belongs to the SLC29A/ENT transporter (TC 2.A.57) family.</text>
</comment>
<dbReference type="PANTHER" id="PTHR10332:SF30">
    <property type="entry name" value="EQUILIBRATIVE NUCLEOTIDE TRANSPORTER 2"/>
    <property type="match status" value="1"/>
</dbReference>
<organism evidence="7">
    <name type="scientific">Zea mays</name>
    <name type="common">Maize</name>
    <dbReference type="NCBI Taxonomy" id="4577"/>
    <lineage>
        <taxon>Eukaryota</taxon>
        <taxon>Viridiplantae</taxon>
        <taxon>Streptophyta</taxon>
        <taxon>Embryophyta</taxon>
        <taxon>Tracheophyta</taxon>
        <taxon>Spermatophyta</taxon>
        <taxon>Magnoliopsida</taxon>
        <taxon>Liliopsida</taxon>
        <taxon>Poales</taxon>
        <taxon>Poaceae</taxon>
        <taxon>PACMAD clade</taxon>
        <taxon>Panicoideae</taxon>
        <taxon>Andropogonodae</taxon>
        <taxon>Andropogoneae</taxon>
        <taxon>Tripsacinae</taxon>
        <taxon>Zea</taxon>
    </lineage>
</organism>
<dbReference type="PANTHER" id="PTHR10332">
    <property type="entry name" value="EQUILIBRATIVE NUCLEOSIDE TRANSPORTER"/>
    <property type="match status" value="1"/>
</dbReference>
<keyword evidence="3" id="KW-0813">Transport</keyword>
<comment type="subcellular location">
    <subcellularLocation>
        <location evidence="1">Membrane</location>
        <topology evidence="1">Multi-pass membrane protein</topology>
    </subcellularLocation>
</comment>
<dbReference type="GO" id="GO:0016020">
    <property type="term" value="C:membrane"/>
    <property type="evidence" value="ECO:0007669"/>
    <property type="project" value="UniProtKB-SubCell"/>
</dbReference>
<dbReference type="InterPro" id="IPR002259">
    <property type="entry name" value="Eqnu_transpt"/>
</dbReference>
<evidence type="ECO:0000256" key="2">
    <source>
        <dbReference type="ARBA" id="ARBA00007965"/>
    </source>
</evidence>
<sequence>MQQHKISRLLLFTEEKGRRLAVLLCWLFGNGCVLAWNSMLTIEDYYAFLFNSYHPTRVLTLVYQPFAVGTALVLAHRGARINTRARNLAGYTLFFLSSLALILLDAATSGRGGMAAFAGVCVVSAAFGVADAHVQGGMVGDLSLMCPEFVQSFLAGFGASGALTSALRFTTKAAFESTRGGFRKGAMLFLAVSCIFELLCVLAYAFVFPRLPIVKHYRARAASEGSLTVAADLAAAGITGPAGPGSGQGHTARLSNKELLLQNKDLAADVFLIYVLTLSVFPGFLSEDTGSHGLGSWYVLYCIVYTIPCKATTRAPTVVFAVPRYVLVLIAAYNTGDLVGRCLPLARRLRLACRARITAAAAARFLLVPAFYLAGRWGGGQGYTILLTAVLGLSNGYLSTSPCASSRRRPEDTRQVLALARRGWGACMLRSALRLSRAVVPYAHRFFQLFRLQGPEQNALGNVLVACLLAGISTGVALDWLWLIGKGW</sequence>
<dbReference type="GO" id="GO:0005337">
    <property type="term" value="F:nucleoside transmembrane transporter activity"/>
    <property type="evidence" value="ECO:0007669"/>
    <property type="project" value="InterPro"/>
</dbReference>
<dbReference type="PIRSF" id="PIRSF016379">
    <property type="entry name" value="ENT"/>
    <property type="match status" value="1"/>
</dbReference>
<dbReference type="SMR" id="A0A1D6IF17"/>
<keyword evidence="5" id="KW-1133">Transmembrane helix</keyword>
<evidence type="ECO:0000256" key="6">
    <source>
        <dbReference type="ARBA" id="ARBA00023136"/>
    </source>
</evidence>